<name>A0A2H1VJN9_SPOFR</name>
<gene>
    <name evidence="2" type="primary">SFRICE041937.2</name>
    <name evidence="2" type="ORF">SFRICE_041937.2</name>
</gene>
<sequence length="21" mass="2121">MCSGVIQSSPSPLLGTRCKGV</sequence>
<reference evidence="2" key="1">
    <citation type="submission" date="2016-07" db="EMBL/GenBank/DDBJ databases">
        <authorList>
            <person name="Bretaudeau A."/>
        </authorList>
    </citation>
    <scope>NUCLEOTIDE SEQUENCE</scope>
    <source>
        <strain evidence="2">Rice</strain>
        <tissue evidence="2">Whole body</tissue>
    </source>
</reference>
<accession>A0A2H1VJN9</accession>
<dbReference type="EMBL" id="ODYU01002936">
    <property type="protein sequence ID" value="SOQ41059.1"/>
    <property type="molecule type" value="Genomic_DNA"/>
</dbReference>
<dbReference type="AlphaFoldDB" id="A0A2H1VJN9"/>
<evidence type="ECO:0000313" key="2">
    <source>
        <dbReference type="EMBL" id="SOQ41059.1"/>
    </source>
</evidence>
<organism evidence="2">
    <name type="scientific">Spodoptera frugiperda</name>
    <name type="common">Fall armyworm</name>
    <dbReference type="NCBI Taxonomy" id="7108"/>
    <lineage>
        <taxon>Eukaryota</taxon>
        <taxon>Metazoa</taxon>
        <taxon>Ecdysozoa</taxon>
        <taxon>Arthropoda</taxon>
        <taxon>Hexapoda</taxon>
        <taxon>Insecta</taxon>
        <taxon>Pterygota</taxon>
        <taxon>Neoptera</taxon>
        <taxon>Endopterygota</taxon>
        <taxon>Lepidoptera</taxon>
        <taxon>Glossata</taxon>
        <taxon>Ditrysia</taxon>
        <taxon>Noctuoidea</taxon>
        <taxon>Noctuidae</taxon>
        <taxon>Amphipyrinae</taxon>
        <taxon>Spodoptera</taxon>
    </lineage>
</organism>
<proteinExistence type="predicted"/>
<protein>
    <submittedName>
        <fullName evidence="2">SFRICE041937.2</fullName>
    </submittedName>
</protein>
<evidence type="ECO:0000256" key="1">
    <source>
        <dbReference type="SAM" id="MobiDB-lite"/>
    </source>
</evidence>
<feature type="compositionally biased region" description="Polar residues" evidence="1">
    <location>
        <begin position="1"/>
        <end position="11"/>
    </location>
</feature>
<feature type="region of interest" description="Disordered" evidence="1">
    <location>
        <begin position="1"/>
        <end position="21"/>
    </location>
</feature>